<organism evidence="6 7">
    <name type="scientific">Vagococcus bubulae</name>
    <dbReference type="NCBI Taxonomy" id="1977868"/>
    <lineage>
        <taxon>Bacteria</taxon>
        <taxon>Bacillati</taxon>
        <taxon>Bacillota</taxon>
        <taxon>Bacilli</taxon>
        <taxon>Lactobacillales</taxon>
        <taxon>Enterococcaceae</taxon>
        <taxon>Vagococcus</taxon>
    </lineage>
</organism>
<comment type="caution">
    <text evidence="6">The sequence shown here is derived from an EMBL/GenBank/DDBJ whole genome shotgun (WGS) entry which is preliminary data.</text>
</comment>
<dbReference type="PANTHER" id="PTHR13847:SF286">
    <property type="entry name" value="D-AMINO ACID DEHYDROGENASE"/>
    <property type="match status" value="1"/>
</dbReference>
<dbReference type="Pfam" id="PF01266">
    <property type="entry name" value="DAO"/>
    <property type="match status" value="1"/>
</dbReference>
<comment type="similarity">
    <text evidence="2">Belongs to the DadA oxidoreductase family.</text>
</comment>
<comment type="cofactor">
    <cofactor evidence="1">
        <name>FAD</name>
        <dbReference type="ChEBI" id="CHEBI:57692"/>
    </cofactor>
</comment>
<dbReference type="PANTHER" id="PTHR13847">
    <property type="entry name" value="SARCOSINE DEHYDROGENASE-RELATED"/>
    <property type="match status" value="1"/>
</dbReference>
<proteinExistence type="inferred from homology"/>
<dbReference type="EMBL" id="NGJT01000026">
    <property type="protein sequence ID" value="RST91161.1"/>
    <property type="molecule type" value="Genomic_DNA"/>
</dbReference>
<keyword evidence="7" id="KW-1185">Reference proteome</keyword>
<gene>
    <name evidence="6" type="ORF">CBF36_10405</name>
</gene>
<name>A0A429ZBT7_9ENTE</name>
<dbReference type="OrthoDB" id="9805337at2"/>
<dbReference type="GO" id="GO:0005737">
    <property type="term" value="C:cytoplasm"/>
    <property type="evidence" value="ECO:0007669"/>
    <property type="project" value="TreeGrafter"/>
</dbReference>
<accession>A0A429ZBT7</accession>
<evidence type="ECO:0000256" key="2">
    <source>
        <dbReference type="ARBA" id="ARBA00009410"/>
    </source>
</evidence>
<dbReference type="Gene3D" id="3.50.50.60">
    <property type="entry name" value="FAD/NAD(P)-binding domain"/>
    <property type="match status" value="1"/>
</dbReference>
<evidence type="ECO:0000256" key="4">
    <source>
        <dbReference type="ARBA" id="ARBA00023002"/>
    </source>
</evidence>
<feature type="domain" description="FAD dependent oxidoreductase" evidence="5">
    <location>
        <begin position="7"/>
        <end position="352"/>
    </location>
</feature>
<evidence type="ECO:0000256" key="1">
    <source>
        <dbReference type="ARBA" id="ARBA00001974"/>
    </source>
</evidence>
<dbReference type="Proteomes" id="UP000288490">
    <property type="component" value="Unassembled WGS sequence"/>
</dbReference>
<dbReference type="SUPFAM" id="SSF54373">
    <property type="entry name" value="FAD-linked reductases, C-terminal domain"/>
    <property type="match status" value="1"/>
</dbReference>
<dbReference type="InterPro" id="IPR006076">
    <property type="entry name" value="FAD-dep_OxRdtase"/>
</dbReference>
<dbReference type="InterPro" id="IPR036188">
    <property type="entry name" value="FAD/NAD-bd_sf"/>
</dbReference>
<reference evidence="6 7" key="1">
    <citation type="submission" date="2017-05" db="EMBL/GenBank/DDBJ databases">
        <title>Vagococcus spp. assemblies.</title>
        <authorList>
            <person name="Gulvik C.A."/>
        </authorList>
    </citation>
    <scope>NUCLEOTIDE SEQUENCE [LARGE SCALE GENOMIC DNA]</scope>
    <source>
        <strain evidence="6 7">SS1994</strain>
    </source>
</reference>
<evidence type="ECO:0000256" key="3">
    <source>
        <dbReference type="ARBA" id="ARBA00022630"/>
    </source>
</evidence>
<sequence>MSLKHKVGIIGGGIVGSTAAFYLSQEPTVDVTLFDDGTGQASSAAAGIISPWLSQRRNKEWYFLAKEGAKFYTRYMSDLSDFLDTTKIYHKTGTLLYKKTPKLLDKLESIANKRLVDAPEIGDISHLTEKEINQLYPFITSTDDALFITGGAKIDGEQLINGIHSILKESDQLIKTSVSKIEYMNHQWKVHTKHDILMFDSLFLTVGAWLPQLLEPLHYHVDIRPQKGQLIEVQSNLSTTDLPVIMPVGESDIIPFYDGKILIGATHENDEGFDLTPDHTQLEHLKLVASDTIDFLAELPITQHRVGTRAYTSDFLPFFGEVNGLENVWVASGLGSSGLTTGPIIGKTLVDWLLKKETNFDSYKAQPNNYIKPTTWEEI</sequence>
<evidence type="ECO:0000259" key="5">
    <source>
        <dbReference type="Pfam" id="PF01266"/>
    </source>
</evidence>
<dbReference type="SUPFAM" id="SSF51905">
    <property type="entry name" value="FAD/NAD(P)-binding domain"/>
    <property type="match status" value="1"/>
</dbReference>
<dbReference type="RefSeq" id="WP_125958366.1">
    <property type="nucleotide sequence ID" value="NZ_JAQEJV010000025.1"/>
</dbReference>
<keyword evidence="3" id="KW-0285">Flavoprotein</keyword>
<evidence type="ECO:0000313" key="7">
    <source>
        <dbReference type="Proteomes" id="UP000288490"/>
    </source>
</evidence>
<dbReference type="Gene3D" id="3.30.9.10">
    <property type="entry name" value="D-Amino Acid Oxidase, subunit A, domain 2"/>
    <property type="match status" value="1"/>
</dbReference>
<protein>
    <recommendedName>
        <fullName evidence="5">FAD dependent oxidoreductase domain-containing protein</fullName>
    </recommendedName>
</protein>
<evidence type="ECO:0000313" key="6">
    <source>
        <dbReference type="EMBL" id="RST91161.1"/>
    </source>
</evidence>
<keyword evidence="4" id="KW-0560">Oxidoreductase</keyword>
<dbReference type="GO" id="GO:0016491">
    <property type="term" value="F:oxidoreductase activity"/>
    <property type="evidence" value="ECO:0007669"/>
    <property type="project" value="UniProtKB-KW"/>
</dbReference>
<dbReference type="AlphaFoldDB" id="A0A429ZBT7"/>